<organism evidence="2 3">
    <name type="scientific">Bdellovibrio bacteriovorus (strain ATCC 15356 / DSM 50701 / NCIMB 9529 / HD100)</name>
    <dbReference type="NCBI Taxonomy" id="264462"/>
    <lineage>
        <taxon>Bacteria</taxon>
        <taxon>Pseudomonadati</taxon>
        <taxon>Bdellovibrionota</taxon>
        <taxon>Bdellovibrionia</taxon>
        <taxon>Bdellovibrionales</taxon>
        <taxon>Pseudobdellovibrionaceae</taxon>
        <taxon>Bdellovibrio</taxon>
    </lineage>
</organism>
<protein>
    <submittedName>
        <fullName evidence="2">Uncharacterized protein</fullName>
    </submittedName>
</protein>
<dbReference type="HOGENOM" id="CLU_1683174_0_0_7"/>
<keyword evidence="1" id="KW-0732">Signal</keyword>
<dbReference type="RefSeq" id="WP_011164814.1">
    <property type="nucleotide sequence ID" value="NC_005363.1"/>
</dbReference>
<reference evidence="2 3" key="1">
    <citation type="journal article" date="2004" name="Science">
        <title>A predator unmasked: life cycle of Bdellovibrio bacteriovorus from a genomic perspective.</title>
        <authorList>
            <person name="Rendulic S."/>
            <person name="Jagtap P."/>
            <person name="Rosinus A."/>
            <person name="Eppinger M."/>
            <person name="Baar C."/>
            <person name="Lanz C."/>
            <person name="Keller H."/>
            <person name="Lambert C."/>
            <person name="Evans K.J."/>
            <person name="Goesmann A."/>
            <person name="Meyer F."/>
            <person name="Sockett R.E."/>
            <person name="Schuster S.C."/>
        </authorList>
    </citation>
    <scope>NUCLEOTIDE SEQUENCE [LARGE SCALE GENOMIC DNA]</scope>
    <source>
        <strain evidence="3">ATCC 15356 / DSM 50701 / NCIMB 9529 / HD100</strain>
    </source>
</reference>
<dbReference type="EMBL" id="BX842652">
    <property type="protein sequence ID" value="CAE80212.1"/>
    <property type="molecule type" value="Genomic_DNA"/>
</dbReference>
<feature type="signal peptide" evidence="1">
    <location>
        <begin position="1"/>
        <end position="26"/>
    </location>
</feature>
<dbReference type="Proteomes" id="UP000008080">
    <property type="component" value="Chromosome"/>
</dbReference>
<sequence>MKSKAITSTLFGILSLQSLLAPAAQASGLNQLNQDGLRQETETRQNPALAERIIQKRIVGFDPKQAVDTLTYLYQSGVEQFENDGSVIVTLEMVPEIMQTAAVDGIEVRILQAQGAEARIKFAAHDENKFDRSRIEEAKELANTYQLKCDMDGKVMM</sequence>
<proteinExistence type="predicted"/>
<feature type="chain" id="PRO_5004276408" evidence="1">
    <location>
        <begin position="27"/>
        <end position="157"/>
    </location>
</feature>
<dbReference type="AlphaFoldDB" id="Q6MKJ5"/>
<evidence type="ECO:0000313" key="3">
    <source>
        <dbReference type="Proteomes" id="UP000008080"/>
    </source>
</evidence>
<evidence type="ECO:0000256" key="1">
    <source>
        <dbReference type="SAM" id="SignalP"/>
    </source>
</evidence>
<evidence type="ECO:0000313" key="2">
    <source>
        <dbReference type="EMBL" id="CAE80212.1"/>
    </source>
</evidence>
<dbReference type="KEGG" id="bba:Bd2393"/>
<dbReference type="STRING" id="264462.Bd2393"/>
<keyword evidence="3" id="KW-1185">Reference proteome</keyword>
<gene>
    <name evidence="2" type="ordered locus">Bd2393</name>
</gene>
<name>Q6MKJ5_BDEBA</name>
<accession>Q6MKJ5</accession>
<dbReference type="GeneID" id="93013316"/>